<dbReference type="InterPro" id="IPR050464">
    <property type="entry name" value="Zeta_carotene_desat/Oxidored"/>
</dbReference>
<dbReference type="Proteomes" id="UP000467124">
    <property type="component" value="Unassembled WGS sequence"/>
</dbReference>
<accession>A0A7K2IP86</accession>
<organism evidence="2 3">
    <name type="scientific">Nocardiopsis alba</name>
    <dbReference type="NCBI Taxonomy" id="53437"/>
    <lineage>
        <taxon>Bacteria</taxon>
        <taxon>Bacillati</taxon>
        <taxon>Actinomycetota</taxon>
        <taxon>Actinomycetes</taxon>
        <taxon>Streptosporangiales</taxon>
        <taxon>Nocardiopsidaceae</taxon>
        <taxon>Nocardiopsis</taxon>
    </lineage>
</organism>
<dbReference type="Pfam" id="PF01593">
    <property type="entry name" value="Amino_oxidase"/>
    <property type="match status" value="1"/>
</dbReference>
<dbReference type="PANTHER" id="PTHR42923">
    <property type="entry name" value="PROTOPORPHYRINOGEN OXIDASE"/>
    <property type="match status" value="1"/>
</dbReference>
<sequence>MAPAPTRTPRVAVVGAGIAGLSAARALTERGVEVEVLEREEGWGGRLRGWETRLADGSTVTMSRGFHAFFRQYYNLRDLLAHADPDLSGLVPLTDYPLAHASGAADRFSGLPRTPPWNAFALAATSRSFALRALADVNVPAALRLLDVEVPDVYRRLDHLSARDLLETVRFPPDARHLAFEVFGRSFFAAPEDLSAAEMAVMFHIYFLGSSEGLVFDVPRSPFPQALWDPLVERLSGAGARFRRKARVERIVPSAEAEGATVHWTGPEGDRSARFDGVVLATEPGGLRRLVADSPALGDEEWRSRASASPSAPPFLVSRYWLDRPVRPHRQAFLGTAGHPTLDNVSVLERYEDESAAWSRRTGGSVVELHAYALPQGCDLATERASLWKQALSVYPELRSARIVDARHELREDCSLFPPGGFERRCAVTTPDPWLVVAGDHVRVDLPVALMERAATTGVLAANALLTRWGRRGHAVWSVPRRGRFAPLRALSGLLSG</sequence>
<dbReference type="Gene3D" id="3.50.50.60">
    <property type="entry name" value="FAD/NAD(P)-binding domain"/>
    <property type="match status" value="1"/>
</dbReference>
<feature type="domain" description="Amine oxidase" evidence="1">
    <location>
        <begin position="18"/>
        <end position="466"/>
    </location>
</feature>
<dbReference type="AlphaFoldDB" id="A0A7K2IP86"/>
<dbReference type="InterPro" id="IPR036188">
    <property type="entry name" value="FAD/NAD-bd_sf"/>
</dbReference>
<dbReference type="GO" id="GO:0016491">
    <property type="term" value="F:oxidoreductase activity"/>
    <property type="evidence" value="ECO:0007669"/>
    <property type="project" value="InterPro"/>
</dbReference>
<proteinExistence type="predicted"/>
<dbReference type="InterPro" id="IPR002937">
    <property type="entry name" value="Amino_oxidase"/>
</dbReference>
<evidence type="ECO:0000259" key="1">
    <source>
        <dbReference type="Pfam" id="PF01593"/>
    </source>
</evidence>
<comment type="caution">
    <text evidence="2">The sequence shown here is derived from an EMBL/GenBank/DDBJ whole genome shotgun (WGS) entry which is preliminary data.</text>
</comment>
<evidence type="ECO:0000313" key="3">
    <source>
        <dbReference type="Proteomes" id="UP000467124"/>
    </source>
</evidence>
<dbReference type="EMBL" id="WWHY01000001">
    <property type="protein sequence ID" value="MYR31790.1"/>
    <property type="molecule type" value="Genomic_DNA"/>
</dbReference>
<gene>
    <name evidence="2" type="ORF">GTW20_05755</name>
</gene>
<name>A0A7K2IP86_9ACTN</name>
<reference evidence="2 3" key="1">
    <citation type="journal article" date="2019" name="Nat. Commun.">
        <title>The antimicrobial potential of Streptomyces from insect microbiomes.</title>
        <authorList>
            <person name="Chevrette M.G."/>
            <person name="Carlson C.M."/>
            <person name="Ortega H.E."/>
            <person name="Thomas C."/>
            <person name="Ananiev G.E."/>
            <person name="Barns K.J."/>
            <person name="Book A.J."/>
            <person name="Cagnazzo J."/>
            <person name="Carlos C."/>
            <person name="Flanigan W."/>
            <person name="Grubbs K.J."/>
            <person name="Horn H.A."/>
            <person name="Hoffmann F.M."/>
            <person name="Klassen J.L."/>
            <person name="Knack J.J."/>
            <person name="Lewin G.R."/>
            <person name="McDonald B.R."/>
            <person name="Muller L."/>
            <person name="Melo W.G.P."/>
            <person name="Pinto-Tomas A.A."/>
            <person name="Schmitz A."/>
            <person name="Wendt-Pienkowski E."/>
            <person name="Wildman S."/>
            <person name="Zhao M."/>
            <person name="Zhang F."/>
            <person name="Bugni T.S."/>
            <person name="Andes D.R."/>
            <person name="Pupo M.T."/>
            <person name="Currie C.R."/>
        </authorList>
    </citation>
    <scope>NUCLEOTIDE SEQUENCE [LARGE SCALE GENOMIC DNA]</scope>
    <source>
        <strain evidence="2 3">SID5840</strain>
    </source>
</reference>
<dbReference type="PANTHER" id="PTHR42923:SF43">
    <property type="entry name" value="AMINE OXIDASE"/>
    <property type="match status" value="1"/>
</dbReference>
<protein>
    <submittedName>
        <fullName evidence="2">FAD-dependent oxidoreductase</fullName>
    </submittedName>
</protein>
<dbReference type="SUPFAM" id="SSF51905">
    <property type="entry name" value="FAD/NAD(P)-binding domain"/>
    <property type="match status" value="1"/>
</dbReference>
<evidence type="ECO:0000313" key="2">
    <source>
        <dbReference type="EMBL" id="MYR31790.1"/>
    </source>
</evidence>
<dbReference type="PRINTS" id="PR00420">
    <property type="entry name" value="RNGMNOXGNASE"/>
</dbReference>